<dbReference type="Proteomes" id="UP001501523">
    <property type="component" value="Unassembled WGS sequence"/>
</dbReference>
<dbReference type="Gene3D" id="1.10.260.40">
    <property type="entry name" value="lambda repressor-like DNA-binding domains"/>
    <property type="match status" value="1"/>
</dbReference>
<reference evidence="3" key="1">
    <citation type="journal article" date="2019" name="Int. J. Syst. Evol. Microbiol.">
        <title>The Global Catalogue of Microorganisms (GCM) 10K type strain sequencing project: providing services to taxonomists for standard genome sequencing and annotation.</title>
        <authorList>
            <consortium name="The Broad Institute Genomics Platform"/>
            <consortium name="The Broad Institute Genome Sequencing Center for Infectious Disease"/>
            <person name="Wu L."/>
            <person name="Ma J."/>
        </authorList>
    </citation>
    <scope>NUCLEOTIDE SEQUENCE [LARGE SCALE GENOMIC DNA]</scope>
    <source>
        <strain evidence="3">JCM 15421</strain>
    </source>
</reference>
<proteinExistence type="predicted"/>
<dbReference type="SMART" id="SM00530">
    <property type="entry name" value="HTH_XRE"/>
    <property type="match status" value="1"/>
</dbReference>
<feature type="domain" description="HTH cro/C1-type" evidence="1">
    <location>
        <begin position="1"/>
        <end position="55"/>
    </location>
</feature>
<comment type="caution">
    <text evidence="2">The sequence shown here is derived from an EMBL/GenBank/DDBJ whole genome shotgun (WGS) entry which is preliminary data.</text>
</comment>
<evidence type="ECO:0000313" key="2">
    <source>
        <dbReference type="EMBL" id="GAA0709854.1"/>
    </source>
</evidence>
<dbReference type="Pfam" id="PF01381">
    <property type="entry name" value="HTH_3"/>
    <property type="match status" value="1"/>
</dbReference>
<accession>A0ABP3TK12</accession>
<dbReference type="SUPFAM" id="SSF47413">
    <property type="entry name" value="lambda repressor-like DNA-binding domains"/>
    <property type="match status" value="1"/>
</dbReference>
<gene>
    <name evidence="2" type="ORF">GCM10009105_10640</name>
</gene>
<organism evidence="2 3">
    <name type="scientific">Dokdonella soli</name>
    <dbReference type="NCBI Taxonomy" id="529810"/>
    <lineage>
        <taxon>Bacteria</taxon>
        <taxon>Pseudomonadati</taxon>
        <taxon>Pseudomonadota</taxon>
        <taxon>Gammaproteobacteria</taxon>
        <taxon>Lysobacterales</taxon>
        <taxon>Rhodanobacteraceae</taxon>
        <taxon>Dokdonella</taxon>
    </lineage>
</organism>
<evidence type="ECO:0000259" key="1">
    <source>
        <dbReference type="PROSITE" id="PS50943"/>
    </source>
</evidence>
<keyword evidence="3" id="KW-1185">Reference proteome</keyword>
<dbReference type="PROSITE" id="PS50943">
    <property type="entry name" value="HTH_CROC1"/>
    <property type="match status" value="1"/>
</dbReference>
<evidence type="ECO:0000313" key="3">
    <source>
        <dbReference type="Proteomes" id="UP001501523"/>
    </source>
</evidence>
<dbReference type="InterPro" id="IPR010982">
    <property type="entry name" value="Lambda_DNA-bd_dom_sf"/>
</dbReference>
<dbReference type="InterPro" id="IPR001387">
    <property type="entry name" value="Cro/C1-type_HTH"/>
</dbReference>
<dbReference type="CDD" id="cd00093">
    <property type="entry name" value="HTH_XRE"/>
    <property type="match status" value="1"/>
</dbReference>
<sequence length="64" mass="7591">MVLARKEADITQHELARRLKKPQSFVSKYERCERRLDVPEYIRIVRALGLDPAKLLRQIDKSIE</sequence>
<protein>
    <recommendedName>
        <fullName evidence="1">HTH cro/C1-type domain-containing protein</fullName>
    </recommendedName>
</protein>
<dbReference type="EMBL" id="BAAAEU010000005">
    <property type="protein sequence ID" value="GAA0709854.1"/>
    <property type="molecule type" value="Genomic_DNA"/>
</dbReference>
<name>A0ABP3TK12_9GAMM</name>